<proteinExistence type="predicted"/>
<dbReference type="InterPro" id="IPR015671">
    <property type="entry name" value="GSCR1_dom"/>
</dbReference>
<dbReference type="InterPro" id="IPR003882">
    <property type="entry name" value="Pistil_extensin"/>
</dbReference>
<feature type="compositionally biased region" description="Low complexity" evidence="1">
    <location>
        <begin position="1346"/>
        <end position="1357"/>
    </location>
</feature>
<reference evidence="3 4" key="1">
    <citation type="journal article" date="2017" name="Gigascience">
        <title>Genome sequence of the small brown planthopper, Laodelphax striatellus.</title>
        <authorList>
            <person name="Zhu J."/>
            <person name="Jiang F."/>
            <person name="Wang X."/>
            <person name="Yang P."/>
            <person name="Bao Y."/>
            <person name="Zhao W."/>
            <person name="Wang W."/>
            <person name="Lu H."/>
            <person name="Wang Q."/>
            <person name="Cui N."/>
            <person name="Li J."/>
            <person name="Chen X."/>
            <person name="Luo L."/>
            <person name="Yu J."/>
            <person name="Kang L."/>
            <person name="Cui F."/>
        </authorList>
    </citation>
    <scope>NUCLEOTIDE SEQUENCE [LARGE SCALE GENOMIC DNA]</scope>
    <source>
        <strain evidence="3">Lst14</strain>
    </source>
</reference>
<dbReference type="EMBL" id="QKKF02000247">
    <property type="protein sequence ID" value="RZF49214.1"/>
    <property type="molecule type" value="Genomic_DNA"/>
</dbReference>
<dbReference type="PANTHER" id="PTHR15572:SF0">
    <property type="entry name" value="GLUTAMINE-RICH PROTEIN-RELATED"/>
    <property type="match status" value="1"/>
</dbReference>
<feature type="compositionally biased region" description="Gly residues" evidence="1">
    <location>
        <begin position="167"/>
        <end position="181"/>
    </location>
</feature>
<gene>
    <name evidence="3" type="ORF">LSTR_LSTR010944</name>
</gene>
<feature type="region of interest" description="Disordered" evidence="1">
    <location>
        <begin position="1281"/>
        <end position="1360"/>
    </location>
</feature>
<evidence type="ECO:0000259" key="2">
    <source>
        <dbReference type="Pfam" id="PF15249"/>
    </source>
</evidence>
<feature type="region of interest" description="Disordered" evidence="1">
    <location>
        <begin position="314"/>
        <end position="333"/>
    </location>
</feature>
<dbReference type="Pfam" id="PF15249">
    <property type="entry name" value="GLTSCR1"/>
    <property type="match status" value="1"/>
</dbReference>
<dbReference type="GO" id="GO:0016514">
    <property type="term" value="C:SWI/SNF complex"/>
    <property type="evidence" value="ECO:0007669"/>
    <property type="project" value="TreeGrafter"/>
</dbReference>
<feature type="compositionally biased region" description="Polar residues" evidence="1">
    <location>
        <begin position="189"/>
        <end position="208"/>
    </location>
</feature>
<organism evidence="3 4">
    <name type="scientific">Laodelphax striatellus</name>
    <name type="common">Small brown planthopper</name>
    <name type="synonym">Delphax striatella</name>
    <dbReference type="NCBI Taxonomy" id="195883"/>
    <lineage>
        <taxon>Eukaryota</taxon>
        <taxon>Metazoa</taxon>
        <taxon>Ecdysozoa</taxon>
        <taxon>Arthropoda</taxon>
        <taxon>Hexapoda</taxon>
        <taxon>Insecta</taxon>
        <taxon>Pterygota</taxon>
        <taxon>Neoptera</taxon>
        <taxon>Paraneoptera</taxon>
        <taxon>Hemiptera</taxon>
        <taxon>Auchenorrhyncha</taxon>
        <taxon>Fulgoroidea</taxon>
        <taxon>Delphacidae</taxon>
        <taxon>Criomorphinae</taxon>
        <taxon>Laodelphax</taxon>
    </lineage>
</organism>
<evidence type="ECO:0000313" key="4">
    <source>
        <dbReference type="Proteomes" id="UP000291343"/>
    </source>
</evidence>
<dbReference type="InterPro" id="IPR052438">
    <property type="entry name" value="Chromatin_remod/trans_coact"/>
</dbReference>
<evidence type="ECO:0000313" key="3">
    <source>
        <dbReference type="EMBL" id="RZF49214.1"/>
    </source>
</evidence>
<dbReference type="PANTHER" id="PTHR15572">
    <property type="entry name" value="GLIOMA TUMOR SUPPRESSOR CANDIDATE REGION GENE 1"/>
    <property type="match status" value="1"/>
</dbReference>
<feature type="region of interest" description="Disordered" evidence="1">
    <location>
        <begin position="1678"/>
        <end position="1721"/>
    </location>
</feature>
<feature type="region of interest" description="Disordered" evidence="1">
    <location>
        <begin position="1448"/>
        <end position="1556"/>
    </location>
</feature>
<dbReference type="Proteomes" id="UP000291343">
    <property type="component" value="Unassembled WGS sequence"/>
</dbReference>
<feature type="region of interest" description="Disordered" evidence="1">
    <location>
        <begin position="1242"/>
        <end position="1261"/>
    </location>
</feature>
<feature type="region of interest" description="Disordered" evidence="1">
    <location>
        <begin position="236"/>
        <end position="261"/>
    </location>
</feature>
<comment type="caution">
    <text evidence="3">The sequence shown here is derived from an EMBL/GenBank/DDBJ whole genome shotgun (WGS) entry which is preliminary data.</text>
</comment>
<feature type="domain" description="GLTSCR protein conserved" evidence="2">
    <location>
        <begin position="1573"/>
        <end position="1674"/>
    </location>
</feature>
<feature type="region of interest" description="Disordered" evidence="1">
    <location>
        <begin position="366"/>
        <end position="434"/>
    </location>
</feature>
<feature type="compositionally biased region" description="Low complexity" evidence="1">
    <location>
        <begin position="241"/>
        <end position="261"/>
    </location>
</feature>
<protein>
    <recommendedName>
        <fullName evidence="2">GLTSCR protein conserved domain-containing protein</fullName>
    </recommendedName>
</protein>
<dbReference type="InParanoid" id="A0A482XUS5"/>
<feature type="compositionally biased region" description="Pro residues" evidence="1">
    <location>
        <begin position="318"/>
        <end position="328"/>
    </location>
</feature>
<feature type="region of interest" description="Disordered" evidence="1">
    <location>
        <begin position="1124"/>
        <end position="1162"/>
    </location>
</feature>
<evidence type="ECO:0000256" key="1">
    <source>
        <dbReference type="SAM" id="MobiDB-lite"/>
    </source>
</evidence>
<dbReference type="SMR" id="A0A482XUS5"/>
<feature type="compositionally biased region" description="Low complexity" evidence="1">
    <location>
        <begin position="486"/>
        <end position="497"/>
    </location>
</feature>
<feature type="region of interest" description="Disordered" evidence="1">
    <location>
        <begin position="164"/>
        <end position="208"/>
    </location>
</feature>
<feature type="compositionally biased region" description="Pro residues" evidence="1">
    <location>
        <begin position="1463"/>
        <end position="1529"/>
    </location>
</feature>
<feature type="compositionally biased region" description="Low complexity" evidence="1">
    <location>
        <begin position="1242"/>
        <end position="1257"/>
    </location>
</feature>
<feature type="compositionally biased region" description="Pro residues" evidence="1">
    <location>
        <begin position="374"/>
        <end position="399"/>
    </location>
</feature>
<accession>A0A482XUS5</accession>
<dbReference type="STRING" id="195883.A0A482XUS5"/>
<dbReference type="GO" id="GO:0045893">
    <property type="term" value="P:positive regulation of DNA-templated transcription"/>
    <property type="evidence" value="ECO:0007669"/>
    <property type="project" value="TreeGrafter"/>
</dbReference>
<dbReference type="PRINTS" id="PR01218">
    <property type="entry name" value="PSTLEXTENSIN"/>
</dbReference>
<feature type="region of interest" description="Disordered" evidence="1">
    <location>
        <begin position="477"/>
        <end position="512"/>
    </location>
</feature>
<name>A0A482XUS5_LAOST</name>
<feature type="compositionally biased region" description="Low complexity" evidence="1">
    <location>
        <begin position="1678"/>
        <end position="1690"/>
    </location>
</feature>
<keyword evidence="4" id="KW-1185">Reference proteome</keyword>
<dbReference type="OrthoDB" id="2556847at2759"/>
<sequence>MFVIYHNLSHDLPKTCPDYIVDSLPQGLLEGRPGSSLLLTPHQVQQLQQIQAQQEQAGGALTFTLQQHHTGGAAGCLGPQLVLASSPSFTYGGGGPSTAVGGGGGGGGLDQQQHGGGGGIIQHIGTTSILQSSIQHHVRQSAASIHQQVIQQVGQTSIQQVGAAAQTGGGGTGGTIRGVEGGNKCVSASPGSPFSRSLTPSPQQRVVTPQPHQIHQVMGAPGHQVVQIFHHQQATRNTAVKPKQPQQILPKPPGANNNKAATTAQAQMTAAQNNHQMATALATHQPQHASALLFNQMIPSAPVLVRQQSHGVQLVLRSPPPPPQPPPSKSGGVVILQGRQQTQQVVQLLQGIQLQQIQTSSGPTLIAVPSSMAAPPPQPQPAPSPSPAPVQTPTPPPSPSLHKKPPPPQPPPITASKKKKKREEEPRLDLLNLMKISGIEEEDVGPMMTQTPVIQHHHQHHQHQEQQQVLQQQFLKSTSPRPPTPKQQQQQFLQSTSPRPPTPKQQQQQQQPITVAQLQAAAAAAPSQCGTAGLRFALGEDGRMLVQHNPQIGMGVGVGQVTPSVAAAAQTQLAQLLAEHGGLLQTAVLSWSSGHHDSLVMKTSGGGGGGGNMAAAATGLTLGGQSVLINPGAGAPRRATHAPTSVVVANPLLESAQHNGGGLRILTDMNGLAHAQAHAHHNRLHLAPDRLHIVNTEQQNRVQILSSVPSSTAMSVTEQQNKVQIVSGLHNSMSEQQNRLQILNSNCVSLSEQQNSVQIVSGIQNAASTMSVTEQNRVQIVSDVDQKNRLHIVPTSESQPNRVHIVSNAAGDTRVQIVSAVPPCSNGSASMSLTEHQNSRLQIVSNVPHSHALSLTEQNHVQIVSGTTSSMSMTEHQNRSVQIVSGVPSSAGILEQQKNRVQIVSAITPSDFSDQRIHMTCAKSQTPEPDHRIHLVPPTSNAAIYAEQNRVQIVSAIQNPTPPMPSTNRTDHQRVQIVSGIPNSEPQPQSRVQVVTGVQNTNSVLPINRVQIVSGDSRVSVATNTSALTMNEPRVQIVSSMPSLSNEPNHVSVVTSANNLNVSDAQRLPIVSSHPCLNDRLLVTTMAEAQSRASLITTNSVVDQQQQQRSHSERILLTPQEARSQVACKLQQNKSPQSPRGGKAFSPLSPANQSRPPFANRPNITVVTQMAPTLYSQQPTTTSHSVGTETTPSSFQYQKHNHVPADSVIQTTTSHHPTVITSVANCQQQQPAAKSMPLITAAARQQPQQQRPAAQQQTTSGYQNSFLESIAQSHPNLVINKSLTSPAAPPPSAPKPALKPKKLPKKSAVVKPMMMEERHGGGGDCAQVAASNAASTTPPPGEKQEPPSLVPLNSSPPTATADMVQGAALQRVQTIQLTPQKQQLLKAVQSQITMLQNRKSRTNAEQVALQKLFVEQQKILLSGKLVPTIPGQHAQGLTFQVSTPVRLMSPPATSPSNRSVAATPPPPSPVPPPTCAPPPPPPTPSPVPSPTPPPQPAPPPPPPAPPPTPPPPQQQQQQLPPPQPTPPPTTSSKATSPLHVQVGTQTCCERSPSPPEINYAKRAGLIEQQLNADKAGASGPDTGTPFAGKSDACKRLVRYHCFDDPVLSQRDLEKADEFFEATARHLLDKNAQMLNKYNYLLLMESMRQVQTSELIMLGRMFVADETSQLEQLRQEAAAAANAPSTPEATTMTSSVGVKREREEAAGDCAGETKKKHCPDDDEIKAQVQDAIESILNLKSDPALDEAVNSILTS</sequence>